<comment type="caution">
    <text evidence="1">The sequence shown here is derived from an EMBL/GenBank/DDBJ whole genome shotgun (WGS) entry which is preliminary data.</text>
</comment>
<reference evidence="1 2" key="1">
    <citation type="submission" date="2018-08" db="EMBL/GenBank/DDBJ databases">
        <title>Recombination of ecologically and evolutionarily significant loci maintains genetic cohesion in the Pseudomonas syringae species complex.</title>
        <authorList>
            <person name="Dillon M."/>
            <person name="Thakur S."/>
            <person name="Almeida R.N.D."/>
            <person name="Weir B.S."/>
            <person name="Guttman D.S."/>
        </authorList>
    </citation>
    <scope>NUCLEOTIDE SEQUENCE [LARGE SCALE GENOMIC DNA]</scope>
    <source>
        <strain evidence="1 2">ICMP 3934</strain>
    </source>
</reference>
<proteinExistence type="predicted"/>
<dbReference type="AlphaFoldDB" id="A0A3M5M9X0"/>
<protein>
    <submittedName>
        <fullName evidence="1">Lipopolysaccharide biosynthesis protein</fullName>
    </submittedName>
</protein>
<dbReference type="EMBL" id="RBTL01000366">
    <property type="protein sequence ID" value="RMT57068.1"/>
    <property type="molecule type" value="Genomic_DNA"/>
</dbReference>
<name>A0A3M5M9X0_PSESX</name>
<evidence type="ECO:0000313" key="2">
    <source>
        <dbReference type="Proteomes" id="UP000282636"/>
    </source>
</evidence>
<dbReference type="Proteomes" id="UP000282636">
    <property type="component" value="Unassembled WGS sequence"/>
</dbReference>
<sequence length="43" mass="4755">MQAMNDCDAAGLIMTMKAIDPKWSFVGFNSQAHINRVVEKGMP</sequence>
<gene>
    <name evidence="1" type="ORF">ALP44_02326</name>
</gene>
<organism evidence="1 2">
    <name type="scientific">Pseudomonas syringae pv. theae</name>
    <dbReference type="NCBI Taxonomy" id="103985"/>
    <lineage>
        <taxon>Bacteria</taxon>
        <taxon>Pseudomonadati</taxon>
        <taxon>Pseudomonadota</taxon>
        <taxon>Gammaproteobacteria</taxon>
        <taxon>Pseudomonadales</taxon>
        <taxon>Pseudomonadaceae</taxon>
        <taxon>Pseudomonas</taxon>
        <taxon>Pseudomonas syringae</taxon>
    </lineage>
</organism>
<accession>A0A3M5M9X0</accession>
<evidence type="ECO:0000313" key="1">
    <source>
        <dbReference type="EMBL" id="RMT57068.1"/>
    </source>
</evidence>